<gene>
    <name evidence="1" type="ORF">D0962_17815</name>
</gene>
<comment type="caution">
    <text evidence="1">The sequence shown here is derived from an EMBL/GenBank/DDBJ whole genome shotgun (WGS) entry which is preliminary data.</text>
</comment>
<evidence type="ECO:0000313" key="2">
    <source>
        <dbReference type="Proteomes" id="UP000473574"/>
    </source>
</evidence>
<dbReference type="EMBL" id="QZCE01000002">
    <property type="protein sequence ID" value="NEZ64622.1"/>
    <property type="molecule type" value="Genomic_DNA"/>
</dbReference>
<organism evidence="1 2">
    <name type="scientific">Adonisia turfae CCMR0082</name>
    <dbReference type="NCBI Taxonomy" id="2304604"/>
    <lineage>
        <taxon>Bacteria</taxon>
        <taxon>Bacillati</taxon>
        <taxon>Cyanobacteriota</taxon>
        <taxon>Adonisia</taxon>
        <taxon>Adonisia turfae</taxon>
    </lineage>
</organism>
<reference evidence="1 2" key="1">
    <citation type="journal article" date="2020" name="Microb. Ecol.">
        <title>Ecogenomics of the Marine Benthic Filamentous Cyanobacterium Adonisia.</title>
        <authorList>
            <person name="Walter J.M."/>
            <person name="Coutinho F.H."/>
            <person name="Leomil L."/>
            <person name="Hargreaves P.I."/>
            <person name="Campeao M.E."/>
            <person name="Vieira V.V."/>
            <person name="Silva B.S."/>
            <person name="Fistarol G.O."/>
            <person name="Salomon P.S."/>
            <person name="Sawabe T."/>
            <person name="Mino S."/>
            <person name="Hosokawa M."/>
            <person name="Miyashita H."/>
            <person name="Maruyama F."/>
            <person name="van Verk M.C."/>
            <person name="Dutilh B.E."/>
            <person name="Thompson C.C."/>
            <person name="Thompson F.L."/>
        </authorList>
    </citation>
    <scope>NUCLEOTIDE SEQUENCE [LARGE SCALE GENOMIC DNA]</scope>
    <source>
        <strain evidence="1 2">CCMR0082</strain>
    </source>
</reference>
<evidence type="ECO:0000313" key="1">
    <source>
        <dbReference type="EMBL" id="NEZ64622.1"/>
    </source>
</evidence>
<dbReference type="Proteomes" id="UP000473574">
    <property type="component" value="Unassembled WGS sequence"/>
</dbReference>
<dbReference type="RefSeq" id="WP_163665042.1">
    <property type="nucleotide sequence ID" value="NZ_QZCE01000002.1"/>
</dbReference>
<accession>A0A6M0SA66</accession>
<sequence>MTRVLTPPDSKLAHPNDQLPMKLAKAWSNDVPTIQYFSVVMPGAIYLNLTGSGVASDMPIERFETDLLRDYQEKLGKYHVYVDGHYGSEDDADIYEMVGWEVLTGSKCADNTVLIYYQEVNGLATIKKHMPEMVEDYLEENPWARAEVD</sequence>
<proteinExistence type="predicted"/>
<dbReference type="AlphaFoldDB" id="A0A6M0SA66"/>
<protein>
    <submittedName>
        <fullName evidence="1">Uncharacterized protein</fullName>
    </submittedName>
</protein>
<name>A0A6M0SA66_9CYAN</name>